<dbReference type="Pfam" id="PF00126">
    <property type="entry name" value="HTH_1"/>
    <property type="match status" value="1"/>
</dbReference>
<dbReference type="EMBL" id="CP067134">
    <property type="protein sequence ID" value="WCR09796.1"/>
    <property type="molecule type" value="Genomic_DNA"/>
</dbReference>
<evidence type="ECO:0000256" key="4">
    <source>
        <dbReference type="ARBA" id="ARBA00023163"/>
    </source>
</evidence>
<protein>
    <submittedName>
        <fullName evidence="6">LysR family transcriptional regulator</fullName>
    </submittedName>
</protein>
<dbReference type="PROSITE" id="PS50931">
    <property type="entry name" value="HTH_LYSR"/>
    <property type="match status" value="1"/>
</dbReference>
<evidence type="ECO:0000256" key="2">
    <source>
        <dbReference type="ARBA" id="ARBA00023015"/>
    </source>
</evidence>
<name>A0ABY7SRZ8_9RHOB</name>
<keyword evidence="2" id="KW-0805">Transcription regulation</keyword>
<dbReference type="InterPro" id="IPR050950">
    <property type="entry name" value="HTH-type_LysR_regulators"/>
</dbReference>
<dbReference type="PANTHER" id="PTHR30419">
    <property type="entry name" value="HTH-TYPE TRANSCRIPTIONAL REGULATOR YBHD"/>
    <property type="match status" value="1"/>
</dbReference>
<dbReference type="PANTHER" id="PTHR30419:SF30">
    <property type="entry name" value="LYSR FAMILY TRANSCRIPTIONAL REGULATOR"/>
    <property type="match status" value="1"/>
</dbReference>
<dbReference type="InterPro" id="IPR000847">
    <property type="entry name" value="LysR_HTH_N"/>
</dbReference>
<accession>A0ABY7SRZ8</accession>
<evidence type="ECO:0000259" key="5">
    <source>
        <dbReference type="PROSITE" id="PS50931"/>
    </source>
</evidence>
<keyword evidence="4" id="KW-0804">Transcription</keyword>
<dbReference type="SUPFAM" id="SSF46785">
    <property type="entry name" value="Winged helix' DNA-binding domain"/>
    <property type="match status" value="1"/>
</dbReference>
<evidence type="ECO:0000313" key="6">
    <source>
        <dbReference type="EMBL" id="WCR09796.1"/>
    </source>
</evidence>
<dbReference type="CDD" id="cd08440">
    <property type="entry name" value="PBP2_LTTR_like_4"/>
    <property type="match status" value="1"/>
</dbReference>
<dbReference type="InterPro" id="IPR036388">
    <property type="entry name" value="WH-like_DNA-bd_sf"/>
</dbReference>
<proteinExistence type="inferred from homology"/>
<dbReference type="InterPro" id="IPR036390">
    <property type="entry name" value="WH_DNA-bd_sf"/>
</dbReference>
<keyword evidence="7" id="KW-1185">Reference proteome</keyword>
<organism evidence="6 7">
    <name type="scientific">Paracoccus stylophorae</name>
    <dbReference type="NCBI Taxonomy" id="659350"/>
    <lineage>
        <taxon>Bacteria</taxon>
        <taxon>Pseudomonadati</taxon>
        <taxon>Pseudomonadota</taxon>
        <taxon>Alphaproteobacteria</taxon>
        <taxon>Rhodobacterales</taxon>
        <taxon>Paracoccaceae</taxon>
        <taxon>Paracoccus</taxon>
    </lineage>
</organism>
<dbReference type="Proteomes" id="UP001218412">
    <property type="component" value="Chromosome"/>
</dbReference>
<comment type="similarity">
    <text evidence="1">Belongs to the LysR transcriptional regulatory family.</text>
</comment>
<dbReference type="Gene3D" id="3.40.190.290">
    <property type="match status" value="1"/>
</dbReference>
<feature type="domain" description="HTH lysR-type" evidence="5">
    <location>
        <begin position="7"/>
        <end position="64"/>
    </location>
</feature>
<keyword evidence="3" id="KW-0238">DNA-binding</keyword>
<sequence length="307" mass="33490">MVRRHNLDLDDLQIFTMLARKLNFRATAEEAGLSAPALTRLIARLEDRVGARLFDRTSRRVELTPQGHAFHSMTARLLVQAEMTLGSFDQYLRAEHGRLSVTGLPSITSGILPCVIRDFISRYPGVQVILRDGLAQDIAQMVVDGEADIALTIPEPARPSDLTFVPLLKDEFVALSTPEDAMIADGPITWAELLALPFVTMPHATSVRTLIEAIAQKEGLVVTPRFEAAHLATVGALVAQGLGVTAVPALTLPAMGQPQLQRHALIDPVQTREIGLLSPAHKTRPPAVEKFVAMLIAHCRKLQRPVP</sequence>
<reference evidence="6 7" key="1">
    <citation type="submission" date="2021-01" db="EMBL/GenBank/DDBJ databases">
        <title>Biogeographic distribution of Paracoccus.</title>
        <authorList>
            <person name="Hollensteiner J."/>
            <person name="Leineberger J."/>
            <person name="Brinkhoff T."/>
            <person name="Daniel R."/>
        </authorList>
    </citation>
    <scope>NUCLEOTIDE SEQUENCE [LARGE SCALE GENOMIC DNA]</scope>
    <source>
        <strain evidence="6 7">LMG25392</strain>
    </source>
</reference>
<evidence type="ECO:0000313" key="7">
    <source>
        <dbReference type="Proteomes" id="UP001218412"/>
    </source>
</evidence>
<dbReference type="SUPFAM" id="SSF53850">
    <property type="entry name" value="Periplasmic binding protein-like II"/>
    <property type="match status" value="1"/>
</dbReference>
<evidence type="ECO:0000256" key="3">
    <source>
        <dbReference type="ARBA" id="ARBA00023125"/>
    </source>
</evidence>
<dbReference type="InterPro" id="IPR005119">
    <property type="entry name" value="LysR_subst-bd"/>
</dbReference>
<gene>
    <name evidence="6" type="ORF">JHW45_11965</name>
</gene>
<dbReference type="Pfam" id="PF03466">
    <property type="entry name" value="LysR_substrate"/>
    <property type="match status" value="1"/>
</dbReference>
<dbReference type="RefSeq" id="WP_272857874.1">
    <property type="nucleotide sequence ID" value="NZ_CP067134.1"/>
</dbReference>
<dbReference type="Gene3D" id="1.10.10.10">
    <property type="entry name" value="Winged helix-like DNA-binding domain superfamily/Winged helix DNA-binding domain"/>
    <property type="match status" value="1"/>
</dbReference>
<evidence type="ECO:0000256" key="1">
    <source>
        <dbReference type="ARBA" id="ARBA00009437"/>
    </source>
</evidence>